<gene>
    <name evidence="1" type="ORF">CW309_24455</name>
</gene>
<accession>A0ACC9MYG0</accession>
<evidence type="ECO:0000313" key="2">
    <source>
        <dbReference type="Proteomes" id="UP000236285"/>
    </source>
</evidence>
<organism evidence="1 2">
    <name type="scientific">Pseudomonas hunanensis</name>
    <dbReference type="NCBI Taxonomy" id="1247546"/>
    <lineage>
        <taxon>Bacteria</taxon>
        <taxon>Pseudomonadati</taxon>
        <taxon>Pseudomonadota</taxon>
        <taxon>Gammaproteobacteria</taxon>
        <taxon>Pseudomonadales</taxon>
        <taxon>Pseudomonadaceae</taxon>
        <taxon>Pseudomonas</taxon>
    </lineage>
</organism>
<evidence type="ECO:0000313" key="1">
    <source>
        <dbReference type="EMBL" id="PKF23959.1"/>
    </source>
</evidence>
<name>A0ACC9MYG0_9PSED</name>
<keyword evidence="2" id="KW-1185">Reference proteome</keyword>
<proteinExistence type="predicted"/>
<comment type="caution">
    <text evidence="1">The sequence shown here is derived from an EMBL/GenBank/DDBJ whole genome shotgun (WGS) entry which is preliminary data.</text>
</comment>
<dbReference type="EMBL" id="PISL01000036">
    <property type="protein sequence ID" value="PKF23959.1"/>
    <property type="molecule type" value="Genomic_DNA"/>
</dbReference>
<reference evidence="1" key="1">
    <citation type="submission" date="2017-12" db="EMBL/GenBank/DDBJ databases">
        <title>High quality draft genome sequence of Pseudomonas hunanensis P11 isolated from the high-arsenic soil.</title>
        <authorList>
            <person name="Pan J."/>
        </authorList>
    </citation>
    <scope>NUCLEOTIDE SEQUENCE</scope>
    <source>
        <strain evidence="1">P11</strain>
    </source>
</reference>
<protein>
    <submittedName>
        <fullName evidence="1">Uncharacterized protein</fullName>
    </submittedName>
</protein>
<sequence>MSQKIQATQTAVLIGDREQGTMLAALRHYQEFLRSGASAVPGLLDIASNAGQLPPLSTQEIEVLCEKVNFGSTVKELESFVANAKAK</sequence>
<dbReference type="Proteomes" id="UP000236285">
    <property type="component" value="Unassembled WGS sequence"/>
</dbReference>